<protein>
    <submittedName>
        <fullName evidence="1">Uncharacterized protein</fullName>
    </submittedName>
</protein>
<name>A0A4C1ZXC3_EUMVA</name>
<accession>A0A4C1ZXC3</accession>
<keyword evidence="2" id="KW-1185">Reference proteome</keyword>
<dbReference type="Proteomes" id="UP000299102">
    <property type="component" value="Unassembled WGS sequence"/>
</dbReference>
<evidence type="ECO:0000313" key="2">
    <source>
        <dbReference type="Proteomes" id="UP000299102"/>
    </source>
</evidence>
<sequence length="76" mass="8127">MFILHTLAPVTLGRDESDDKSDDFDSFTECAAGRHAVPTARDMRYGRRLAGSRLGIGMSQEIVTGRFPSPCPAGGG</sequence>
<dbReference type="AlphaFoldDB" id="A0A4C1ZXC3"/>
<proteinExistence type="predicted"/>
<organism evidence="1 2">
    <name type="scientific">Eumeta variegata</name>
    <name type="common">Bagworm moth</name>
    <name type="synonym">Eumeta japonica</name>
    <dbReference type="NCBI Taxonomy" id="151549"/>
    <lineage>
        <taxon>Eukaryota</taxon>
        <taxon>Metazoa</taxon>
        <taxon>Ecdysozoa</taxon>
        <taxon>Arthropoda</taxon>
        <taxon>Hexapoda</taxon>
        <taxon>Insecta</taxon>
        <taxon>Pterygota</taxon>
        <taxon>Neoptera</taxon>
        <taxon>Endopterygota</taxon>
        <taxon>Lepidoptera</taxon>
        <taxon>Glossata</taxon>
        <taxon>Ditrysia</taxon>
        <taxon>Tineoidea</taxon>
        <taxon>Psychidae</taxon>
        <taxon>Oiketicinae</taxon>
        <taxon>Eumeta</taxon>
    </lineage>
</organism>
<gene>
    <name evidence="1" type="ORF">EVAR_96505_1</name>
</gene>
<comment type="caution">
    <text evidence="1">The sequence shown here is derived from an EMBL/GenBank/DDBJ whole genome shotgun (WGS) entry which is preliminary data.</text>
</comment>
<reference evidence="1 2" key="1">
    <citation type="journal article" date="2019" name="Commun. Biol.">
        <title>The bagworm genome reveals a unique fibroin gene that provides high tensile strength.</title>
        <authorList>
            <person name="Kono N."/>
            <person name="Nakamura H."/>
            <person name="Ohtoshi R."/>
            <person name="Tomita M."/>
            <person name="Numata K."/>
            <person name="Arakawa K."/>
        </authorList>
    </citation>
    <scope>NUCLEOTIDE SEQUENCE [LARGE SCALE GENOMIC DNA]</scope>
</reference>
<dbReference type="EMBL" id="BGZK01002157">
    <property type="protein sequence ID" value="GBP91305.1"/>
    <property type="molecule type" value="Genomic_DNA"/>
</dbReference>
<evidence type="ECO:0000313" key="1">
    <source>
        <dbReference type="EMBL" id="GBP91305.1"/>
    </source>
</evidence>